<evidence type="ECO:0000256" key="5">
    <source>
        <dbReference type="PROSITE-ProRule" id="PRU01248"/>
    </source>
</evidence>
<dbReference type="Pfam" id="PF00589">
    <property type="entry name" value="Phage_integrase"/>
    <property type="match status" value="1"/>
</dbReference>
<proteinExistence type="inferred from homology"/>
<dbReference type="InterPro" id="IPR028259">
    <property type="entry name" value="AP2-like_int_N"/>
</dbReference>
<name>A0A1D2YWD9_9BACI</name>
<comment type="similarity">
    <text evidence="1">Belongs to the 'phage' integrase family.</text>
</comment>
<dbReference type="RefSeq" id="WP_069656113.1">
    <property type="nucleotide sequence ID" value="NZ_MIJF01000009.1"/>
</dbReference>
<feature type="domain" description="Tyr recombinase" evidence="6">
    <location>
        <begin position="164"/>
        <end position="359"/>
    </location>
</feature>
<evidence type="ECO:0000256" key="2">
    <source>
        <dbReference type="ARBA" id="ARBA00022908"/>
    </source>
</evidence>
<evidence type="ECO:0000259" key="7">
    <source>
        <dbReference type="PROSITE" id="PS51900"/>
    </source>
</evidence>
<dbReference type="InterPro" id="IPR050090">
    <property type="entry name" value="Tyrosine_recombinase_XerCD"/>
</dbReference>
<reference evidence="8 9" key="1">
    <citation type="submission" date="2016-09" db="EMBL/GenBank/DDBJ databases">
        <title>Draft genome sequence for the type strain of Vulcanibacillus modesticaldus BR, a strictly anaerobic, moderately thermophilic, and nitrate-reducing bacterium from deep sea-hydrothermal vents of the Mid-Atlantic Ridge.</title>
        <authorList>
            <person name="Abin C.A."/>
            <person name="Hollibaugh J.T."/>
        </authorList>
    </citation>
    <scope>NUCLEOTIDE SEQUENCE [LARGE SCALE GENOMIC DNA]</scope>
    <source>
        <strain evidence="8 9">BR</strain>
    </source>
</reference>
<dbReference type="Pfam" id="PF14657">
    <property type="entry name" value="Arm-DNA-bind_4"/>
    <property type="match status" value="1"/>
</dbReference>
<keyword evidence="9" id="KW-1185">Reference proteome</keyword>
<evidence type="ECO:0000256" key="4">
    <source>
        <dbReference type="ARBA" id="ARBA00023172"/>
    </source>
</evidence>
<evidence type="ECO:0000256" key="3">
    <source>
        <dbReference type="ARBA" id="ARBA00023125"/>
    </source>
</evidence>
<dbReference type="InterPro" id="IPR004107">
    <property type="entry name" value="Integrase_SAM-like_N"/>
</dbReference>
<protein>
    <recommendedName>
        <fullName evidence="10">Integrase</fullName>
    </recommendedName>
</protein>
<dbReference type="OrthoDB" id="9803188at2"/>
<sequence length="367" mass="42049">MKGHVRKRGNKWVFVLDVGIKPDGSRDRKWFSGYNTKKEAEKAMAEKIAEINRGEYVAPIKTKFKDYMTEWLDSKQVKKRTLETYTWLVEKHIIPTLGNIELQKLNAMHIDKLLNKLRKEKALSDGNIQKIYTLINDALNKAVKYGLLQKNVASYVDKPKASKPEIKVWDQKEVNKFLKIAKQDRSYIVFLLALATGMRQSEILGLQWDNVDFENGLIYVKQQIERGTHNFTSLKTKAAYRNISIDEDTIAALRRHKVLITEEKLKAGPAYTDMNLVAPTSLGTPYLHSNITKIFNRLIKEAGVEKIKFHGLRHTHATLLLLAGVNPKTVAERLSHADFRITLDIYSHLLPNIQKDTAIKIGKILYG</sequence>
<dbReference type="PANTHER" id="PTHR30349:SF64">
    <property type="entry name" value="PROPHAGE INTEGRASE INTD-RELATED"/>
    <property type="match status" value="1"/>
</dbReference>
<evidence type="ECO:0000313" key="9">
    <source>
        <dbReference type="Proteomes" id="UP000243739"/>
    </source>
</evidence>
<dbReference type="PROSITE" id="PS51900">
    <property type="entry name" value="CB"/>
    <property type="match status" value="1"/>
</dbReference>
<organism evidence="8 9">
    <name type="scientific">Vulcanibacillus modesticaldus</name>
    <dbReference type="NCBI Taxonomy" id="337097"/>
    <lineage>
        <taxon>Bacteria</taxon>
        <taxon>Bacillati</taxon>
        <taxon>Bacillota</taxon>
        <taxon>Bacilli</taxon>
        <taxon>Bacillales</taxon>
        <taxon>Bacillaceae</taxon>
        <taxon>Vulcanibacillus</taxon>
    </lineage>
</organism>
<dbReference type="STRING" id="337097.BHF71_06775"/>
<dbReference type="CDD" id="cd01189">
    <property type="entry name" value="INT_ICEBs1_C_like"/>
    <property type="match status" value="1"/>
</dbReference>
<comment type="caution">
    <text evidence="8">The sequence shown here is derived from an EMBL/GenBank/DDBJ whole genome shotgun (WGS) entry which is preliminary data.</text>
</comment>
<evidence type="ECO:0000256" key="1">
    <source>
        <dbReference type="ARBA" id="ARBA00008857"/>
    </source>
</evidence>
<dbReference type="GO" id="GO:0003677">
    <property type="term" value="F:DNA binding"/>
    <property type="evidence" value="ECO:0007669"/>
    <property type="project" value="UniProtKB-UniRule"/>
</dbReference>
<keyword evidence="2" id="KW-0229">DNA integration</keyword>
<keyword evidence="3 5" id="KW-0238">DNA-binding</keyword>
<dbReference type="InterPro" id="IPR002104">
    <property type="entry name" value="Integrase_catalytic"/>
</dbReference>
<gene>
    <name evidence="8" type="ORF">BHF71_06775</name>
</gene>
<dbReference type="InterPro" id="IPR010998">
    <property type="entry name" value="Integrase_recombinase_N"/>
</dbReference>
<keyword evidence="4" id="KW-0233">DNA recombination</keyword>
<evidence type="ECO:0000259" key="6">
    <source>
        <dbReference type="PROSITE" id="PS51898"/>
    </source>
</evidence>
<evidence type="ECO:0000313" key="8">
    <source>
        <dbReference type="EMBL" id="OEG00055.1"/>
    </source>
</evidence>
<dbReference type="PANTHER" id="PTHR30349">
    <property type="entry name" value="PHAGE INTEGRASE-RELATED"/>
    <property type="match status" value="1"/>
</dbReference>
<dbReference type="Pfam" id="PF14659">
    <property type="entry name" value="Phage_int_SAM_3"/>
    <property type="match status" value="1"/>
</dbReference>
<dbReference type="GO" id="GO:0006310">
    <property type="term" value="P:DNA recombination"/>
    <property type="evidence" value="ECO:0007669"/>
    <property type="project" value="UniProtKB-KW"/>
</dbReference>
<dbReference type="AlphaFoldDB" id="A0A1D2YWD9"/>
<dbReference type="Proteomes" id="UP000243739">
    <property type="component" value="Unassembled WGS sequence"/>
</dbReference>
<dbReference type="InterPro" id="IPR044068">
    <property type="entry name" value="CB"/>
</dbReference>
<dbReference type="Gene3D" id="1.10.443.10">
    <property type="entry name" value="Intergrase catalytic core"/>
    <property type="match status" value="1"/>
</dbReference>
<dbReference type="InterPro" id="IPR013762">
    <property type="entry name" value="Integrase-like_cat_sf"/>
</dbReference>
<dbReference type="PROSITE" id="PS51898">
    <property type="entry name" value="TYR_RECOMBINASE"/>
    <property type="match status" value="1"/>
</dbReference>
<dbReference type="EMBL" id="MIJF01000009">
    <property type="protein sequence ID" value="OEG00055.1"/>
    <property type="molecule type" value="Genomic_DNA"/>
</dbReference>
<dbReference type="InterPro" id="IPR011010">
    <property type="entry name" value="DNA_brk_join_enz"/>
</dbReference>
<dbReference type="GO" id="GO:0015074">
    <property type="term" value="P:DNA integration"/>
    <property type="evidence" value="ECO:0007669"/>
    <property type="project" value="UniProtKB-KW"/>
</dbReference>
<dbReference type="Gene3D" id="1.10.150.130">
    <property type="match status" value="1"/>
</dbReference>
<feature type="domain" description="Core-binding (CB)" evidence="7">
    <location>
        <begin position="62"/>
        <end position="143"/>
    </location>
</feature>
<accession>A0A1D2YWD9</accession>
<dbReference type="SUPFAM" id="SSF56349">
    <property type="entry name" value="DNA breaking-rejoining enzymes"/>
    <property type="match status" value="1"/>
</dbReference>
<evidence type="ECO:0008006" key="10">
    <source>
        <dbReference type="Google" id="ProtNLM"/>
    </source>
</evidence>